<dbReference type="AlphaFoldDB" id="A0A8X7C8S8"/>
<keyword evidence="1" id="KW-0812">Transmembrane</keyword>
<organism evidence="2 3">
    <name type="scientific">Trichonephila inaurata madagascariensis</name>
    <dbReference type="NCBI Taxonomy" id="2747483"/>
    <lineage>
        <taxon>Eukaryota</taxon>
        <taxon>Metazoa</taxon>
        <taxon>Ecdysozoa</taxon>
        <taxon>Arthropoda</taxon>
        <taxon>Chelicerata</taxon>
        <taxon>Arachnida</taxon>
        <taxon>Araneae</taxon>
        <taxon>Araneomorphae</taxon>
        <taxon>Entelegynae</taxon>
        <taxon>Araneoidea</taxon>
        <taxon>Nephilidae</taxon>
        <taxon>Trichonephila</taxon>
        <taxon>Trichonephila inaurata</taxon>
    </lineage>
</organism>
<keyword evidence="3" id="KW-1185">Reference proteome</keyword>
<dbReference type="Proteomes" id="UP000886998">
    <property type="component" value="Unassembled WGS sequence"/>
</dbReference>
<name>A0A8X7C8S8_9ARAC</name>
<gene>
    <name evidence="2" type="ORF">TNIN_210101</name>
</gene>
<evidence type="ECO:0000256" key="1">
    <source>
        <dbReference type="SAM" id="Phobius"/>
    </source>
</evidence>
<keyword evidence="1" id="KW-0472">Membrane</keyword>
<evidence type="ECO:0000313" key="3">
    <source>
        <dbReference type="Proteomes" id="UP000886998"/>
    </source>
</evidence>
<reference evidence="2" key="1">
    <citation type="submission" date="2020-08" db="EMBL/GenBank/DDBJ databases">
        <title>Multicomponent nature underlies the extraordinary mechanical properties of spider dragline silk.</title>
        <authorList>
            <person name="Kono N."/>
            <person name="Nakamura H."/>
            <person name="Mori M."/>
            <person name="Yoshida Y."/>
            <person name="Ohtoshi R."/>
            <person name="Malay A.D."/>
            <person name="Moran D.A.P."/>
            <person name="Tomita M."/>
            <person name="Numata K."/>
            <person name="Arakawa K."/>
        </authorList>
    </citation>
    <scope>NUCLEOTIDE SEQUENCE</scope>
</reference>
<accession>A0A8X7C8S8</accession>
<keyword evidence="1" id="KW-1133">Transmembrane helix</keyword>
<comment type="caution">
    <text evidence="2">The sequence shown here is derived from an EMBL/GenBank/DDBJ whole genome shotgun (WGS) entry which is preliminary data.</text>
</comment>
<evidence type="ECO:0000313" key="2">
    <source>
        <dbReference type="EMBL" id="GFY56194.1"/>
    </source>
</evidence>
<dbReference type="EMBL" id="BMAV01010821">
    <property type="protein sequence ID" value="GFY56194.1"/>
    <property type="molecule type" value="Genomic_DNA"/>
</dbReference>
<sequence>MVAESFLGRPLSFLGIISHILIMKLMKTLFLSYCERRNRIERNNLIAEANKQKRRDPVVNSWMINKMCEALELKAQFVAVPNRITWVTKRQKKEKSIVYSETILNFCETLNLNAQLSTSTGREQPQPKFKHQSKRTKPLPVVQSFTIYKMCEALGLEAKLNT</sequence>
<feature type="transmembrane region" description="Helical" evidence="1">
    <location>
        <begin position="12"/>
        <end position="34"/>
    </location>
</feature>
<protein>
    <submittedName>
        <fullName evidence="2">Uncharacterized protein</fullName>
    </submittedName>
</protein>
<proteinExistence type="predicted"/>